<dbReference type="Pfam" id="PF13828">
    <property type="entry name" value="DUF4190"/>
    <property type="match status" value="1"/>
</dbReference>
<dbReference type="Proteomes" id="UP001597402">
    <property type="component" value="Unassembled WGS sequence"/>
</dbReference>
<keyword evidence="2" id="KW-0472">Membrane</keyword>
<dbReference type="EMBL" id="JBHUHP010000010">
    <property type="protein sequence ID" value="MFD2092329.1"/>
    <property type="molecule type" value="Genomic_DNA"/>
</dbReference>
<proteinExistence type="predicted"/>
<keyword evidence="2" id="KW-1133">Transmembrane helix</keyword>
<feature type="region of interest" description="Disordered" evidence="1">
    <location>
        <begin position="1"/>
        <end position="29"/>
    </location>
</feature>
<keyword evidence="2" id="KW-0812">Transmembrane</keyword>
<sequence length="238" mass="24348">MSQHPYGQDQLPAEPYPAQQPAHAPYPQQPQKTNTMAILGLVFAFVFTPLGLVFSAIGLSQIKKRREGGRGLALAGLILSIVFIVIGIAIFALAFAAVQEASETAAQSDAVVETPAEELELPADTGAGAVTPGTDAQGVVAACQVILPALVDMDSGMMAATTPEEFAQVVATTRTAIEGAAAGTSDPAFVQSVQQLSDGLQLTADAVSAGEDPSYLEGALTEGGMLVGQDCAANGYVE</sequence>
<name>A0ABW4XDU5_9ACTN</name>
<protein>
    <submittedName>
        <fullName evidence="4">DUF4190 domain-containing protein</fullName>
    </submittedName>
</protein>
<evidence type="ECO:0000256" key="2">
    <source>
        <dbReference type="SAM" id="Phobius"/>
    </source>
</evidence>
<keyword evidence="5" id="KW-1185">Reference proteome</keyword>
<comment type="caution">
    <text evidence="4">The sequence shown here is derived from an EMBL/GenBank/DDBJ whole genome shotgun (WGS) entry which is preliminary data.</text>
</comment>
<evidence type="ECO:0000313" key="4">
    <source>
        <dbReference type="EMBL" id="MFD2092329.1"/>
    </source>
</evidence>
<feature type="domain" description="DUF4190" evidence="3">
    <location>
        <begin position="37"/>
        <end position="89"/>
    </location>
</feature>
<evidence type="ECO:0000313" key="5">
    <source>
        <dbReference type="Proteomes" id="UP001597402"/>
    </source>
</evidence>
<gene>
    <name evidence="4" type="ORF">ACFSHS_12200</name>
</gene>
<organism evidence="4 5">
    <name type="scientific">Blastococcus deserti</name>
    <dbReference type="NCBI Taxonomy" id="2259033"/>
    <lineage>
        <taxon>Bacteria</taxon>
        <taxon>Bacillati</taxon>
        <taxon>Actinomycetota</taxon>
        <taxon>Actinomycetes</taxon>
        <taxon>Geodermatophilales</taxon>
        <taxon>Geodermatophilaceae</taxon>
        <taxon>Blastococcus</taxon>
    </lineage>
</organism>
<evidence type="ECO:0000256" key="1">
    <source>
        <dbReference type="SAM" id="MobiDB-lite"/>
    </source>
</evidence>
<accession>A0ABW4XDU5</accession>
<reference evidence="5" key="1">
    <citation type="journal article" date="2019" name="Int. J. Syst. Evol. Microbiol.">
        <title>The Global Catalogue of Microorganisms (GCM) 10K type strain sequencing project: providing services to taxonomists for standard genome sequencing and annotation.</title>
        <authorList>
            <consortium name="The Broad Institute Genomics Platform"/>
            <consortium name="The Broad Institute Genome Sequencing Center for Infectious Disease"/>
            <person name="Wu L."/>
            <person name="Ma J."/>
        </authorList>
    </citation>
    <scope>NUCLEOTIDE SEQUENCE [LARGE SCALE GENOMIC DNA]</scope>
    <source>
        <strain evidence="5">JCM 3338</strain>
    </source>
</reference>
<feature type="transmembrane region" description="Helical" evidence="2">
    <location>
        <begin position="71"/>
        <end position="98"/>
    </location>
</feature>
<feature type="compositionally biased region" description="Low complexity" evidence="1">
    <location>
        <begin position="10"/>
        <end position="29"/>
    </location>
</feature>
<feature type="transmembrane region" description="Helical" evidence="2">
    <location>
        <begin position="36"/>
        <end position="59"/>
    </location>
</feature>
<dbReference type="InterPro" id="IPR025241">
    <property type="entry name" value="DUF4190"/>
</dbReference>
<dbReference type="RefSeq" id="WP_376875997.1">
    <property type="nucleotide sequence ID" value="NZ_JBHUHP010000010.1"/>
</dbReference>
<evidence type="ECO:0000259" key="3">
    <source>
        <dbReference type="Pfam" id="PF13828"/>
    </source>
</evidence>